<evidence type="ECO:0000256" key="2">
    <source>
        <dbReference type="ARBA" id="ARBA00007495"/>
    </source>
</evidence>
<evidence type="ECO:0000256" key="9">
    <source>
        <dbReference type="RuleBase" id="RU361174"/>
    </source>
</evidence>
<evidence type="ECO:0000313" key="13">
    <source>
        <dbReference type="Proteomes" id="UP000217103"/>
    </source>
</evidence>
<accession>A0A1H1H7M8</accession>
<organism evidence="12 13">
    <name type="scientific">Thermostaphylospora chromogena</name>
    <dbReference type="NCBI Taxonomy" id="35622"/>
    <lineage>
        <taxon>Bacteria</taxon>
        <taxon>Bacillati</taxon>
        <taxon>Actinomycetota</taxon>
        <taxon>Actinomycetes</taxon>
        <taxon>Streptosporangiales</taxon>
        <taxon>Thermomonosporaceae</taxon>
        <taxon>Thermostaphylospora</taxon>
    </lineage>
</organism>
<evidence type="ECO:0000256" key="8">
    <source>
        <dbReference type="ARBA" id="ARBA00023326"/>
    </source>
</evidence>
<dbReference type="GO" id="GO:0031176">
    <property type="term" value="F:endo-1,4-beta-xylanase activity"/>
    <property type="evidence" value="ECO:0007669"/>
    <property type="project" value="UniProtKB-EC"/>
</dbReference>
<dbReference type="PANTHER" id="PTHR31490:SF88">
    <property type="entry name" value="BETA-XYLANASE"/>
    <property type="match status" value="1"/>
</dbReference>
<dbReference type="SMART" id="SM00633">
    <property type="entry name" value="Glyco_10"/>
    <property type="match status" value="1"/>
</dbReference>
<evidence type="ECO:0000313" key="12">
    <source>
        <dbReference type="EMBL" id="SDR21472.1"/>
    </source>
</evidence>
<feature type="chain" id="PRO_5011782162" description="Beta-xylanase" evidence="10">
    <location>
        <begin position="25"/>
        <end position="379"/>
    </location>
</feature>
<dbReference type="InterPro" id="IPR017853">
    <property type="entry name" value="GH"/>
</dbReference>
<dbReference type="RefSeq" id="WP_093261152.1">
    <property type="nucleotide sequence ID" value="NZ_FNKK01000002.1"/>
</dbReference>
<dbReference type="EC" id="3.2.1.8" evidence="9"/>
<dbReference type="PRINTS" id="PR00134">
    <property type="entry name" value="GLHYDRLASE10"/>
</dbReference>
<dbReference type="InterPro" id="IPR044846">
    <property type="entry name" value="GH10"/>
</dbReference>
<dbReference type="Gene3D" id="3.20.20.80">
    <property type="entry name" value="Glycosidases"/>
    <property type="match status" value="1"/>
</dbReference>
<sequence length="379" mass="42633">MKVTRLLAAVIGTSALLVTGAAPAAAGATQTGRSVETAAHPHEKTLRQAATKGLRVGTAVAGGGHHEEQDYPDPFFHDHAYRGVLAKHFNSLTPENQLKWEFVHPERHKYNFAAADAIVNFARKNGQTVRGHTLLWHSQNPEWLTEGDFSRKELRAILREHIFTVVGRYRGKIHQWDVANEIIDDNGNLRTEENIWLRELGPEIIADAFRWAHQADPKAKLFLNDYGAEGINARSDAYLRLAKELRAKGVPVHGFAVQAHLSMDYPFPSDMAANLKRFQDAGFETAVTELDVRMTLPEGGEPTPEQLKTQADYHRWALEACLSVKGCKSFTVWGTTNRYSWVPVFFPNEGHATIFWDDFRPKPAYHALRDTLLKARGKR</sequence>
<evidence type="ECO:0000256" key="3">
    <source>
        <dbReference type="ARBA" id="ARBA00022651"/>
    </source>
</evidence>
<keyword evidence="3 12" id="KW-0858">Xylan degradation</keyword>
<dbReference type="PROSITE" id="PS51760">
    <property type="entry name" value="GH10_2"/>
    <property type="match status" value="1"/>
</dbReference>
<feature type="domain" description="GH10" evidence="11">
    <location>
        <begin position="65"/>
        <end position="371"/>
    </location>
</feature>
<dbReference type="Proteomes" id="UP000217103">
    <property type="component" value="Unassembled WGS sequence"/>
</dbReference>
<keyword evidence="4 10" id="KW-0732">Signal</keyword>
<dbReference type="SUPFAM" id="SSF51445">
    <property type="entry name" value="(Trans)glycosidases"/>
    <property type="match status" value="1"/>
</dbReference>
<dbReference type="InterPro" id="IPR001000">
    <property type="entry name" value="GH10_dom"/>
</dbReference>
<keyword evidence="7 9" id="KW-0326">Glycosidase</keyword>
<protein>
    <recommendedName>
        <fullName evidence="9">Beta-xylanase</fullName>
        <ecNumber evidence="9">3.2.1.8</ecNumber>
    </recommendedName>
</protein>
<evidence type="ECO:0000256" key="7">
    <source>
        <dbReference type="ARBA" id="ARBA00023295"/>
    </source>
</evidence>
<keyword evidence="5 9" id="KW-0378">Hydrolase</keyword>
<dbReference type="STRING" id="35622.SAMN04489764_4134"/>
<keyword evidence="8 9" id="KW-0624">Polysaccharide degradation</keyword>
<evidence type="ECO:0000256" key="10">
    <source>
        <dbReference type="SAM" id="SignalP"/>
    </source>
</evidence>
<dbReference type="EMBL" id="FNKK01000002">
    <property type="protein sequence ID" value="SDR21472.1"/>
    <property type="molecule type" value="Genomic_DNA"/>
</dbReference>
<dbReference type="AlphaFoldDB" id="A0A1H1H7M8"/>
<evidence type="ECO:0000256" key="1">
    <source>
        <dbReference type="ARBA" id="ARBA00000681"/>
    </source>
</evidence>
<dbReference type="PANTHER" id="PTHR31490">
    <property type="entry name" value="GLYCOSYL HYDROLASE"/>
    <property type="match status" value="1"/>
</dbReference>
<gene>
    <name evidence="12" type="ORF">SAMN04489764_4134</name>
</gene>
<evidence type="ECO:0000259" key="11">
    <source>
        <dbReference type="PROSITE" id="PS51760"/>
    </source>
</evidence>
<dbReference type="OrthoDB" id="9815836at2"/>
<comment type="similarity">
    <text evidence="2 9">Belongs to the glycosyl hydrolase 10 (cellulase F) family.</text>
</comment>
<keyword evidence="13" id="KW-1185">Reference proteome</keyword>
<keyword evidence="6 9" id="KW-0119">Carbohydrate metabolism</keyword>
<comment type="catalytic activity">
    <reaction evidence="1 9">
        <text>Endohydrolysis of (1-&gt;4)-beta-D-xylosidic linkages in xylans.</text>
        <dbReference type="EC" id="3.2.1.8"/>
    </reaction>
</comment>
<evidence type="ECO:0000256" key="6">
    <source>
        <dbReference type="ARBA" id="ARBA00023277"/>
    </source>
</evidence>
<evidence type="ECO:0000256" key="5">
    <source>
        <dbReference type="ARBA" id="ARBA00022801"/>
    </source>
</evidence>
<proteinExistence type="inferred from homology"/>
<name>A0A1H1H7M8_9ACTN</name>
<dbReference type="Pfam" id="PF00331">
    <property type="entry name" value="Glyco_hydro_10"/>
    <property type="match status" value="1"/>
</dbReference>
<dbReference type="GO" id="GO:0045493">
    <property type="term" value="P:xylan catabolic process"/>
    <property type="evidence" value="ECO:0007669"/>
    <property type="project" value="UniProtKB-KW"/>
</dbReference>
<feature type="signal peptide" evidence="10">
    <location>
        <begin position="1"/>
        <end position="24"/>
    </location>
</feature>
<reference evidence="12 13" key="1">
    <citation type="submission" date="2016-10" db="EMBL/GenBank/DDBJ databases">
        <authorList>
            <person name="de Groot N.N."/>
        </authorList>
    </citation>
    <scope>NUCLEOTIDE SEQUENCE [LARGE SCALE GENOMIC DNA]</scope>
    <source>
        <strain evidence="12 13">DSM 43794</strain>
    </source>
</reference>
<evidence type="ECO:0000256" key="4">
    <source>
        <dbReference type="ARBA" id="ARBA00022729"/>
    </source>
</evidence>